<evidence type="ECO:0000313" key="8">
    <source>
        <dbReference type="EMBL" id="KAG7665935.1"/>
    </source>
</evidence>
<dbReference type="EMBL" id="JAGSYN010000045">
    <property type="protein sequence ID" value="KAG7665935.1"/>
    <property type="molecule type" value="Genomic_DNA"/>
</dbReference>
<dbReference type="AlphaFoldDB" id="A0A8J5R6V1"/>
<keyword evidence="5" id="KW-0811">Translocation</keyword>
<keyword evidence="9" id="KW-1185">Reference proteome</keyword>
<dbReference type="PANTHER" id="PTHR13405:SF11">
    <property type="entry name" value="NUCLEAR PORE COMPLEX PROTEIN NUP133"/>
    <property type="match status" value="1"/>
</dbReference>
<dbReference type="PANTHER" id="PTHR13405">
    <property type="entry name" value="NUCLEAR PORE COMPLEX PROTEIN NUP133"/>
    <property type="match status" value="1"/>
</dbReference>
<reference evidence="8 9" key="1">
    <citation type="journal article" date="2021" name="DNA Res.">
        <title>Genome analysis of Candida subhashii reveals its hybrid nature and dual mitochondrial genome conformations.</title>
        <authorList>
            <person name="Mixao V."/>
            <person name="Hegedusova E."/>
            <person name="Saus E."/>
            <person name="Pryszcz L.P."/>
            <person name="Cillingova A."/>
            <person name="Nosek J."/>
            <person name="Gabaldon T."/>
        </authorList>
    </citation>
    <scope>NUCLEOTIDE SEQUENCE [LARGE SCALE GENOMIC DNA]</scope>
    <source>
        <strain evidence="8 9">CBS 10753</strain>
    </source>
</reference>
<keyword evidence="4" id="KW-0653">Protein transport</keyword>
<dbReference type="InterPro" id="IPR037624">
    <property type="entry name" value="Nup133-like"/>
</dbReference>
<evidence type="ECO:0000256" key="3">
    <source>
        <dbReference type="ARBA" id="ARBA00022816"/>
    </source>
</evidence>
<keyword evidence="3" id="KW-0509">mRNA transport</keyword>
<feature type="domain" description="Nucleoporin Nup133/Nup155-like C-terminal" evidence="7">
    <location>
        <begin position="122"/>
        <end position="409"/>
    </location>
</feature>
<dbReference type="Pfam" id="PF03177">
    <property type="entry name" value="Nucleoporin_C"/>
    <property type="match status" value="1"/>
</dbReference>
<dbReference type="Proteomes" id="UP000694255">
    <property type="component" value="Unassembled WGS sequence"/>
</dbReference>
<proteinExistence type="predicted"/>
<organism evidence="8 9">
    <name type="scientific">[Candida] subhashii</name>
    <dbReference type="NCBI Taxonomy" id="561895"/>
    <lineage>
        <taxon>Eukaryota</taxon>
        <taxon>Fungi</taxon>
        <taxon>Dikarya</taxon>
        <taxon>Ascomycota</taxon>
        <taxon>Saccharomycotina</taxon>
        <taxon>Pichiomycetes</taxon>
        <taxon>Debaryomycetaceae</taxon>
        <taxon>Spathaspora</taxon>
    </lineage>
</organism>
<dbReference type="GO" id="GO:0031080">
    <property type="term" value="C:nuclear pore outer ring"/>
    <property type="evidence" value="ECO:0007669"/>
    <property type="project" value="TreeGrafter"/>
</dbReference>
<keyword evidence="2" id="KW-0813">Transport</keyword>
<keyword evidence="6" id="KW-0539">Nucleus</keyword>
<evidence type="ECO:0000256" key="4">
    <source>
        <dbReference type="ARBA" id="ARBA00022927"/>
    </source>
</evidence>
<dbReference type="GO" id="GO:0016973">
    <property type="term" value="P:poly(A)+ mRNA export from nucleus"/>
    <property type="evidence" value="ECO:0007669"/>
    <property type="project" value="TreeGrafter"/>
</dbReference>
<dbReference type="RefSeq" id="XP_049266167.1">
    <property type="nucleotide sequence ID" value="XM_049409685.1"/>
</dbReference>
<evidence type="ECO:0000256" key="2">
    <source>
        <dbReference type="ARBA" id="ARBA00022448"/>
    </source>
</evidence>
<dbReference type="GO" id="GO:0017056">
    <property type="term" value="F:structural constituent of nuclear pore"/>
    <property type="evidence" value="ECO:0007669"/>
    <property type="project" value="InterPro"/>
</dbReference>
<dbReference type="GO" id="GO:0006606">
    <property type="term" value="P:protein import into nucleus"/>
    <property type="evidence" value="ECO:0007669"/>
    <property type="project" value="TreeGrafter"/>
</dbReference>
<protein>
    <submittedName>
        <fullName evidence="8">NUP133</fullName>
    </submittedName>
</protein>
<evidence type="ECO:0000256" key="1">
    <source>
        <dbReference type="ARBA" id="ARBA00004259"/>
    </source>
</evidence>
<evidence type="ECO:0000259" key="7">
    <source>
        <dbReference type="Pfam" id="PF03177"/>
    </source>
</evidence>
<dbReference type="OrthoDB" id="103454at2759"/>
<comment type="subcellular location">
    <subcellularLocation>
        <location evidence="1">Nucleus envelope</location>
    </subcellularLocation>
</comment>
<dbReference type="GO" id="GO:0000972">
    <property type="term" value="P:transcription-dependent tethering of RNA polymerase II gene DNA at nuclear periphery"/>
    <property type="evidence" value="ECO:0007669"/>
    <property type="project" value="TreeGrafter"/>
</dbReference>
<comment type="caution">
    <text evidence="8">The sequence shown here is derived from an EMBL/GenBank/DDBJ whole genome shotgun (WGS) entry which is preliminary data.</text>
</comment>
<evidence type="ECO:0000256" key="5">
    <source>
        <dbReference type="ARBA" id="ARBA00023010"/>
    </source>
</evidence>
<name>A0A8J5R6V1_9ASCO</name>
<sequence>MANIQEFKAIKSWIFDTGLVIRVEEIFSEQFVKKQQQTSTVSQQTKENAHHIVQVLYYFITCAIKYMEKHEPSGKILKDYKHWYNGKETEWIKALLRLGLVNEALVLAEQYRAFGSLVVILESQREELSDTEEINQLYGKYFEMFGYSFASSVYSYYLKTGRIQPLLLDFMNYKHYLLEYFEKNPDKTANVSWIRSLLDQDFITASEALVRSANLKPKDKVLNREIKYSIAKLATIAASQSSEITDEKVSEIERQLEIVRYQKAVYNALAGQIKLESLKLEEFRKSYVNHDLDNSLVNSVVEQYFQSFIEGIQLSPERLIDLLTTLKPSLLKKMGFANALRVAQSFQNESIADFYISVVWLRLLTIGEGEKLFMQWDNKNVSDEINKKKIVDSTLFNTLKEIKLESKLIERLDTLLVNPVVGDEHEDNITINQLNESLSSVLRKYLNNNQRNKNFKLWVEAVKEEVKLSL</sequence>
<dbReference type="GeneID" id="73467359"/>
<evidence type="ECO:0000313" key="9">
    <source>
        <dbReference type="Proteomes" id="UP000694255"/>
    </source>
</evidence>
<gene>
    <name evidence="8" type="ORF">J8A68_000558</name>
</gene>
<accession>A0A8J5R6V1</accession>
<evidence type="ECO:0000256" key="6">
    <source>
        <dbReference type="ARBA" id="ARBA00023242"/>
    </source>
</evidence>
<dbReference type="InterPro" id="IPR007187">
    <property type="entry name" value="Nucleoporin_Nup133/Nup155_C"/>
</dbReference>